<protein>
    <recommendedName>
        <fullName evidence="4">Transposase</fullName>
    </recommendedName>
</protein>
<feature type="region of interest" description="Disordered" evidence="1">
    <location>
        <begin position="144"/>
        <end position="163"/>
    </location>
</feature>
<dbReference type="Proteomes" id="UP001281410">
    <property type="component" value="Unassembled WGS sequence"/>
</dbReference>
<dbReference type="EMBL" id="JANJYJ010000006">
    <property type="protein sequence ID" value="KAK3206790.1"/>
    <property type="molecule type" value="Genomic_DNA"/>
</dbReference>
<gene>
    <name evidence="2" type="ORF">Dsin_020836</name>
</gene>
<reference evidence="2" key="1">
    <citation type="journal article" date="2023" name="Plant J.">
        <title>Genome sequences and population genomics provide insights into the demographic history, inbreeding, and mutation load of two 'living fossil' tree species of Dipteronia.</title>
        <authorList>
            <person name="Feng Y."/>
            <person name="Comes H.P."/>
            <person name="Chen J."/>
            <person name="Zhu S."/>
            <person name="Lu R."/>
            <person name="Zhang X."/>
            <person name="Li P."/>
            <person name="Qiu J."/>
            <person name="Olsen K.M."/>
            <person name="Qiu Y."/>
        </authorList>
    </citation>
    <scope>NUCLEOTIDE SEQUENCE</scope>
    <source>
        <strain evidence="2">NBL</strain>
    </source>
</reference>
<dbReference type="Pfam" id="PF02992">
    <property type="entry name" value="Transposase_21"/>
    <property type="match status" value="1"/>
</dbReference>
<evidence type="ECO:0000313" key="3">
    <source>
        <dbReference type="Proteomes" id="UP001281410"/>
    </source>
</evidence>
<dbReference type="AlphaFoldDB" id="A0AAE0AA15"/>
<organism evidence="2 3">
    <name type="scientific">Dipteronia sinensis</name>
    <dbReference type="NCBI Taxonomy" id="43782"/>
    <lineage>
        <taxon>Eukaryota</taxon>
        <taxon>Viridiplantae</taxon>
        <taxon>Streptophyta</taxon>
        <taxon>Embryophyta</taxon>
        <taxon>Tracheophyta</taxon>
        <taxon>Spermatophyta</taxon>
        <taxon>Magnoliopsida</taxon>
        <taxon>eudicotyledons</taxon>
        <taxon>Gunneridae</taxon>
        <taxon>Pentapetalae</taxon>
        <taxon>rosids</taxon>
        <taxon>malvids</taxon>
        <taxon>Sapindales</taxon>
        <taxon>Sapindaceae</taxon>
        <taxon>Hippocastanoideae</taxon>
        <taxon>Acereae</taxon>
        <taxon>Dipteronia</taxon>
    </lineage>
</organism>
<dbReference type="PANTHER" id="PTHR10775">
    <property type="entry name" value="OS08G0208400 PROTEIN"/>
    <property type="match status" value="1"/>
</dbReference>
<dbReference type="InterPro" id="IPR004242">
    <property type="entry name" value="Transposase_21"/>
</dbReference>
<feature type="region of interest" description="Disordered" evidence="1">
    <location>
        <begin position="111"/>
        <end position="131"/>
    </location>
</feature>
<evidence type="ECO:0008006" key="4">
    <source>
        <dbReference type="Google" id="ProtNLM"/>
    </source>
</evidence>
<name>A0AAE0AA15_9ROSI</name>
<evidence type="ECO:0000313" key="2">
    <source>
        <dbReference type="EMBL" id="KAK3206790.1"/>
    </source>
</evidence>
<accession>A0AAE0AA15</accession>
<proteinExistence type="predicted"/>
<comment type="caution">
    <text evidence="2">The sequence shown here is derived from an EMBL/GenBank/DDBJ whole genome shotgun (WGS) entry which is preliminary data.</text>
</comment>
<dbReference type="PANTHER" id="PTHR10775:SF177">
    <property type="entry name" value="TNP2, PARTIAL"/>
    <property type="match status" value="1"/>
</dbReference>
<evidence type="ECO:0000256" key="1">
    <source>
        <dbReference type="SAM" id="MobiDB-lite"/>
    </source>
</evidence>
<keyword evidence="3" id="KW-1185">Reference proteome</keyword>
<feature type="compositionally biased region" description="Basic and acidic residues" evidence="1">
    <location>
        <begin position="114"/>
        <end position="129"/>
    </location>
</feature>
<sequence length="263" mass="31057">MKEPFMMISLLIPGPHAPGKDIYVYLRPLIDELKELWKNGVRTYDASSQQYFQMHAAIMWTINDFPVYGNLSEWSTKGYMACPVCNEETSSLALRSKICYMGHQRYLPSNHPWRKNEQHDGRCEMRPAPKEYSGNDILKQLEQVKDEMPGKSPHNKDRKRKRDASELNWTKKSIFFELEYWLYLKIIHILDIMHVEKNICDNVVGTLLHIEGKTKDTLKAILDLEDLNIRKELHLRHLRYGFSKPPVTNTLTLKERREYCQFL</sequence>